<feature type="disulfide bond" description="Redox-active" evidence="13">
    <location>
        <begin position="55"/>
        <end position="58"/>
    </location>
</feature>
<evidence type="ECO:0000256" key="6">
    <source>
        <dbReference type="ARBA" id="ARBA00022729"/>
    </source>
</evidence>
<dbReference type="InterPro" id="IPR005792">
    <property type="entry name" value="Prot_disulphide_isomerase"/>
</dbReference>
<proteinExistence type="inferred from homology"/>
<evidence type="ECO:0000256" key="8">
    <source>
        <dbReference type="ARBA" id="ARBA00022824"/>
    </source>
</evidence>
<evidence type="ECO:0000256" key="1">
    <source>
        <dbReference type="ARBA" id="ARBA00001182"/>
    </source>
</evidence>
<evidence type="ECO:0000256" key="10">
    <source>
        <dbReference type="ARBA" id="ARBA00023235"/>
    </source>
</evidence>
<evidence type="ECO:0000256" key="4">
    <source>
        <dbReference type="ARBA" id="ARBA00006347"/>
    </source>
</evidence>
<feature type="domain" description="Thioredoxin" evidence="17">
    <location>
        <begin position="9"/>
        <end position="174"/>
    </location>
</feature>
<protein>
    <recommendedName>
        <fullName evidence="12 15">Protein disulfide-isomerase</fullName>
        <ecNumber evidence="5 15">5.3.4.1</ecNumber>
    </recommendedName>
</protein>
<dbReference type="InterPro" id="IPR013766">
    <property type="entry name" value="Thioredoxin_domain"/>
</dbReference>
<dbReference type="Pfam" id="PF00085">
    <property type="entry name" value="Thioredoxin"/>
    <property type="match status" value="2"/>
</dbReference>
<evidence type="ECO:0000256" key="11">
    <source>
        <dbReference type="ARBA" id="ARBA00023284"/>
    </source>
</evidence>
<keyword evidence="6 15" id="KW-0732">Signal</keyword>
<evidence type="ECO:0000313" key="19">
    <source>
        <dbReference type="Proteomes" id="UP000277580"/>
    </source>
</evidence>
<feature type="chain" id="PRO_5017849394" description="Protein disulfide-isomerase" evidence="15">
    <location>
        <begin position="22"/>
        <end position="529"/>
    </location>
</feature>
<evidence type="ECO:0000256" key="2">
    <source>
        <dbReference type="ARBA" id="ARBA00002692"/>
    </source>
</evidence>
<feature type="disulfide bond" description="Redox-active" evidence="13">
    <location>
        <begin position="389"/>
        <end position="392"/>
    </location>
</feature>
<evidence type="ECO:0000259" key="17">
    <source>
        <dbReference type="PROSITE" id="PS51352"/>
    </source>
</evidence>
<keyword evidence="8" id="KW-0256">Endoplasmic reticulum</keyword>
<dbReference type="FunFam" id="3.40.30.10:FF:000154">
    <property type="entry name" value="Protein disulfide-isomerase"/>
    <property type="match status" value="1"/>
</dbReference>
<dbReference type="PROSITE" id="PS00194">
    <property type="entry name" value="THIOREDOXIN_1"/>
    <property type="match status" value="2"/>
</dbReference>
<dbReference type="GO" id="GO:0034976">
    <property type="term" value="P:response to endoplasmic reticulum stress"/>
    <property type="evidence" value="ECO:0007669"/>
    <property type="project" value="TreeGrafter"/>
</dbReference>
<feature type="compositionally biased region" description="Acidic residues" evidence="16">
    <location>
        <begin position="484"/>
        <end position="495"/>
    </location>
</feature>
<keyword evidence="11 13" id="KW-0676">Redox-active center</keyword>
<dbReference type="GO" id="GO:0051082">
    <property type="term" value="F:unfolded protein binding"/>
    <property type="evidence" value="ECO:0007669"/>
    <property type="project" value="UniProtKB-ARBA"/>
</dbReference>
<dbReference type="InterPro" id="IPR005788">
    <property type="entry name" value="PDI_thioredoxin-like_dom"/>
</dbReference>
<feature type="signal peptide" evidence="15">
    <location>
        <begin position="1"/>
        <end position="21"/>
    </location>
</feature>
<evidence type="ECO:0000256" key="5">
    <source>
        <dbReference type="ARBA" id="ARBA00012723"/>
    </source>
</evidence>
<dbReference type="InterPro" id="IPR036249">
    <property type="entry name" value="Thioredoxin-like_sf"/>
</dbReference>
<evidence type="ECO:0000313" key="18">
    <source>
        <dbReference type="EMBL" id="RPB13282.1"/>
    </source>
</evidence>
<dbReference type="NCBIfam" id="TIGR01130">
    <property type="entry name" value="ER_PDI_fam"/>
    <property type="match status" value="1"/>
</dbReference>
<dbReference type="EMBL" id="ML119124">
    <property type="protein sequence ID" value="RPB13282.1"/>
    <property type="molecule type" value="Genomic_DNA"/>
</dbReference>
<keyword evidence="19" id="KW-1185">Reference proteome</keyword>
<dbReference type="Gene3D" id="3.40.30.10">
    <property type="entry name" value="Glutaredoxin"/>
    <property type="match status" value="4"/>
</dbReference>
<dbReference type="GO" id="GO:0003756">
    <property type="term" value="F:protein disulfide isomerase activity"/>
    <property type="evidence" value="ECO:0007669"/>
    <property type="project" value="UniProtKB-EC"/>
</dbReference>
<dbReference type="Pfam" id="PF13848">
    <property type="entry name" value="Thioredoxin_6"/>
    <property type="match status" value="1"/>
</dbReference>
<dbReference type="Proteomes" id="UP000277580">
    <property type="component" value="Unassembled WGS sequence"/>
</dbReference>
<dbReference type="AlphaFoldDB" id="A0A3N4KVK4"/>
<keyword evidence="10 15" id="KW-0413">Isomerase</keyword>
<evidence type="ECO:0000256" key="9">
    <source>
        <dbReference type="ARBA" id="ARBA00023157"/>
    </source>
</evidence>
<evidence type="ECO:0000256" key="12">
    <source>
        <dbReference type="ARBA" id="ARBA00039846"/>
    </source>
</evidence>
<dbReference type="PANTHER" id="PTHR18929:SF132">
    <property type="entry name" value="PROTEIN DISULFIDE-ISOMERASE A3"/>
    <property type="match status" value="1"/>
</dbReference>
<evidence type="ECO:0000256" key="16">
    <source>
        <dbReference type="SAM" id="MobiDB-lite"/>
    </source>
</evidence>
<dbReference type="InParanoid" id="A0A3N4KVK4"/>
<dbReference type="STRING" id="1392247.A0A3N4KVK4"/>
<comment type="function">
    <text evidence="2">Participates in the folding of proteins containing disulfide bonds, may be involved in glycosylation, prolyl hydroxylation and triglyceride transfer.</text>
</comment>
<evidence type="ECO:0000256" key="14">
    <source>
        <dbReference type="RuleBase" id="RU004208"/>
    </source>
</evidence>
<evidence type="ECO:0000256" key="13">
    <source>
        <dbReference type="PIRSR" id="PIRSR605792-51"/>
    </source>
</evidence>
<dbReference type="FunCoup" id="A0A3N4KVK4">
    <property type="interactions" value="779"/>
</dbReference>
<dbReference type="GO" id="GO:0006457">
    <property type="term" value="P:protein folding"/>
    <property type="evidence" value="ECO:0007669"/>
    <property type="project" value="TreeGrafter"/>
</dbReference>
<dbReference type="CDD" id="cd02961">
    <property type="entry name" value="PDI_a_family"/>
    <property type="match status" value="1"/>
</dbReference>
<dbReference type="FunFam" id="3.40.30.10:FF:000185">
    <property type="entry name" value="Protein disulfide-isomerase"/>
    <property type="match status" value="1"/>
</dbReference>
<dbReference type="SUPFAM" id="SSF52833">
    <property type="entry name" value="Thioredoxin-like"/>
    <property type="match status" value="4"/>
</dbReference>
<dbReference type="EC" id="5.3.4.1" evidence="5 15"/>
<dbReference type="InterPro" id="IPR017937">
    <property type="entry name" value="Thioredoxin_CS"/>
</dbReference>
<keyword evidence="7" id="KW-0677">Repeat</keyword>
<organism evidence="18 19">
    <name type="scientific">Morchella conica CCBAS932</name>
    <dbReference type="NCBI Taxonomy" id="1392247"/>
    <lineage>
        <taxon>Eukaryota</taxon>
        <taxon>Fungi</taxon>
        <taxon>Dikarya</taxon>
        <taxon>Ascomycota</taxon>
        <taxon>Pezizomycotina</taxon>
        <taxon>Pezizomycetes</taxon>
        <taxon>Pezizales</taxon>
        <taxon>Morchellaceae</taxon>
        <taxon>Morchella</taxon>
    </lineage>
</organism>
<feature type="region of interest" description="Disordered" evidence="16">
    <location>
        <begin position="480"/>
        <end position="504"/>
    </location>
</feature>
<accession>A0A3N4KVK4</accession>
<feature type="domain" description="Thioredoxin" evidence="17">
    <location>
        <begin position="339"/>
        <end position="470"/>
    </location>
</feature>
<comment type="similarity">
    <text evidence="4 14">Belongs to the protein disulfide isomerase family.</text>
</comment>
<dbReference type="OrthoDB" id="427280at2759"/>
<dbReference type="CDD" id="cd02982">
    <property type="entry name" value="PDI_b'_family"/>
    <property type="match status" value="1"/>
</dbReference>
<dbReference type="GO" id="GO:0005788">
    <property type="term" value="C:endoplasmic reticulum lumen"/>
    <property type="evidence" value="ECO:0007669"/>
    <property type="project" value="UniProtKB-SubCell"/>
</dbReference>
<comment type="subcellular location">
    <subcellularLocation>
        <location evidence="3">Endoplasmic reticulum lumen</location>
    </subcellularLocation>
</comment>
<evidence type="ECO:0000256" key="15">
    <source>
        <dbReference type="RuleBase" id="RU361130"/>
    </source>
</evidence>
<evidence type="ECO:0000256" key="3">
    <source>
        <dbReference type="ARBA" id="ARBA00004319"/>
    </source>
</evidence>
<dbReference type="FunFam" id="3.40.30.10:FF:000139">
    <property type="entry name" value="Protein disulfide-isomerase"/>
    <property type="match status" value="1"/>
</dbReference>
<dbReference type="FunFam" id="3.40.30.10:FF:000017">
    <property type="entry name" value="Protein disulfide-isomerase A4"/>
    <property type="match status" value="1"/>
</dbReference>
<dbReference type="CDD" id="cd02981">
    <property type="entry name" value="PDI_b_family"/>
    <property type="match status" value="1"/>
</dbReference>
<dbReference type="PANTHER" id="PTHR18929">
    <property type="entry name" value="PROTEIN DISULFIDE ISOMERASE"/>
    <property type="match status" value="1"/>
</dbReference>
<comment type="catalytic activity">
    <reaction evidence="1 15">
        <text>Catalyzes the rearrangement of -S-S- bonds in proteins.</text>
        <dbReference type="EC" id="5.3.4.1"/>
    </reaction>
</comment>
<dbReference type="NCBIfam" id="TIGR01126">
    <property type="entry name" value="pdi_dom"/>
    <property type="match status" value="2"/>
</dbReference>
<reference evidence="18 19" key="1">
    <citation type="journal article" date="2018" name="Nat. Ecol. Evol.">
        <title>Pezizomycetes genomes reveal the molecular basis of ectomycorrhizal truffle lifestyle.</title>
        <authorList>
            <person name="Murat C."/>
            <person name="Payen T."/>
            <person name="Noel B."/>
            <person name="Kuo A."/>
            <person name="Morin E."/>
            <person name="Chen J."/>
            <person name="Kohler A."/>
            <person name="Krizsan K."/>
            <person name="Balestrini R."/>
            <person name="Da Silva C."/>
            <person name="Montanini B."/>
            <person name="Hainaut M."/>
            <person name="Levati E."/>
            <person name="Barry K.W."/>
            <person name="Belfiori B."/>
            <person name="Cichocki N."/>
            <person name="Clum A."/>
            <person name="Dockter R.B."/>
            <person name="Fauchery L."/>
            <person name="Guy J."/>
            <person name="Iotti M."/>
            <person name="Le Tacon F."/>
            <person name="Lindquist E.A."/>
            <person name="Lipzen A."/>
            <person name="Malagnac F."/>
            <person name="Mello A."/>
            <person name="Molinier V."/>
            <person name="Miyauchi S."/>
            <person name="Poulain J."/>
            <person name="Riccioni C."/>
            <person name="Rubini A."/>
            <person name="Sitrit Y."/>
            <person name="Splivallo R."/>
            <person name="Traeger S."/>
            <person name="Wang M."/>
            <person name="Zifcakova L."/>
            <person name="Wipf D."/>
            <person name="Zambonelli A."/>
            <person name="Paolocci F."/>
            <person name="Nowrousian M."/>
            <person name="Ottonello S."/>
            <person name="Baldrian P."/>
            <person name="Spatafora J.W."/>
            <person name="Henrissat B."/>
            <person name="Nagy L.G."/>
            <person name="Aury J.M."/>
            <person name="Wincker P."/>
            <person name="Grigoriev I.V."/>
            <person name="Bonfante P."/>
            <person name="Martin F.M."/>
        </authorList>
    </citation>
    <scope>NUCLEOTIDE SEQUENCE [LARGE SCALE GENOMIC DNA]</scope>
    <source>
        <strain evidence="18 19">CCBAS932</strain>
    </source>
</reference>
<dbReference type="CDD" id="cd02995">
    <property type="entry name" value="PDI_a_PDI_a'_C"/>
    <property type="match status" value="1"/>
</dbReference>
<name>A0A3N4KVK4_9PEZI</name>
<evidence type="ECO:0000256" key="7">
    <source>
        <dbReference type="ARBA" id="ARBA00022737"/>
    </source>
</evidence>
<gene>
    <name evidence="18" type="ORF">P167DRAFT_486802</name>
</gene>
<keyword evidence="9 13" id="KW-1015">Disulfide bond</keyword>
<dbReference type="GO" id="GO:0015035">
    <property type="term" value="F:protein-disulfide reductase activity"/>
    <property type="evidence" value="ECO:0007669"/>
    <property type="project" value="UniProtKB-ARBA"/>
</dbReference>
<dbReference type="PROSITE" id="PS51352">
    <property type="entry name" value="THIOREDOXIN_2"/>
    <property type="match status" value="2"/>
</dbReference>
<sequence length="529" mass="57601">MKQFKELSFAVLSLLAAVSYAEDVASDVKVLQKDTFDSFVSDHPLVLAEFYAPWCGHCKALAPEYEDAATKLKEKDIHLAKIDCTEETELCERYGVQGYPTIKVFRGLENNSPYSGQRKSDSIVSYMVKQSLPAVSLLDKDSIAEFKTADKVVLVGYFNADDKESNTTFTAVAESLRDSFLFGATSDAALAEADGVTAPAIVLYKSFDEGKDVFDGKFDATEITTFVNTASTPLIGEVGPETYSGYMAAGLPLAYIFVDSEESKEKLLAAIRPTATEYKGKINFATIDAVAFGAHAANLNLESKWPAFAIQDTGKNLKFPFDQETEITEKSIAKFVKDYVEGKIAPSIKSEPVPETQEGPVYVIVANNFEDLVMNNDKDVLVEFYAPWCGHCKNLAPKYEELAKLYFDNPEYASKVIVAKVDATANDVPVDIQGFPTIKLYSSGAKDSPVDYAGSRTVEDLANFIKANGAHKVDAYVAPPPEPEVVEEESTEQDAAESLGEAAAAATDKVKEAVKDASQAVIPDTDEVR</sequence>
<dbReference type="PRINTS" id="PR00421">
    <property type="entry name" value="THIOREDOXIN"/>
</dbReference>